<dbReference type="RefSeq" id="WP_089404601.1">
    <property type="nucleotide sequence ID" value="NZ_FZOH01000005.1"/>
</dbReference>
<dbReference type="GO" id="GO:0022857">
    <property type="term" value="F:transmembrane transporter activity"/>
    <property type="evidence" value="ECO:0007669"/>
    <property type="project" value="InterPro"/>
</dbReference>
<feature type="region of interest" description="Disordered" evidence="5">
    <location>
        <begin position="384"/>
        <end position="403"/>
    </location>
</feature>
<evidence type="ECO:0000259" key="7">
    <source>
        <dbReference type="PROSITE" id="PS50850"/>
    </source>
</evidence>
<dbReference type="SUPFAM" id="SSF103473">
    <property type="entry name" value="MFS general substrate transporter"/>
    <property type="match status" value="1"/>
</dbReference>
<keyword evidence="9" id="KW-1185">Reference proteome</keyword>
<name>A0A239F998_9ACTN</name>
<dbReference type="AlphaFoldDB" id="A0A239F998"/>
<sequence length="403" mass="39491">MVLDRSREQVAGARAAVSAVFFLNGVVFANWVTRIPAVSDRTGATPGALGLALLCIAVGSILAMSLAGRAVDRYGSARVTVVTGLATAAAVTLPGHVTDVVALGAVLFVYGAVFGVLDVAMNVGAVQVVRSSGRPLMPSFHAAFSLGGLAGAGTGALAAGAGVPPAVHLGLVGAVAAAGVVAVASRLPADEPEERPEGSAGGSAWRHRGIWVFGLIALFAAFSEGAMADWTALFLRDEAGAGDGLAALGYAAFALSMTVARLAGEWLLARVGRARALAGSGVLATAGVLLAVVAASPGAALVGFGLTGLGLATAFPVAMQGGAEVVPGGRGVSAVSVIGYAGFLAGPPLIGLLAEVVTLRWALVSVAVLSLLGAVVGARAPRPPVTAGGTAGTAARQPAECAR</sequence>
<feature type="transmembrane region" description="Helical" evidence="6">
    <location>
        <begin position="210"/>
        <end position="233"/>
    </location>
</feature>
<keyword evidence="3 6" id="KW-1133">Transmembrane helix</keyword>
<dbReference type="EMBL" id="FZOH01000005">
    <property type="protein sequence ID" value="SNS52883.1"/>
    <property type="molecule type" value="Genomic_DNA"/>
</dbReference>
<comment type="subcellular location">
    <subcellularLocation>
        <location evidence="1">Cell membrane</location>
        <topology evidence="1">Multi-pass membrane protein</topology>
    </subcellularLocation>
</comment>
<feature type="transmembrane region" description="Helical" evidence="6">
    <location>
        <begin position="301"/>
        <end position="319"/>
    </location>
</feature>
<feature type="transmembrane region" description="Helical" evidence="6">
    <location>
        <begin position="140"/>
        <end position="161"/>
    </location>
</feature>
<evidence type="ECO:0000256" key="6">
    <source>
        <dbReference type="SAM" id="Phobius"/>
    </source>
</evidence>
<evidence type="ECO:0000256" key="3">
    <source>
        <dbReference type="ARBA" id="ARBA00022989"/>
    </source>
</evidence>
<feature type="transmembrane region" description="Helical" evidence="6">
    <location>
        <begin position="276"/>
        <end position="295"/>
    </location>
</feature>
<gene>
    <name evidence="8" type="ORF">SAMN04488107_2881</name>
</gene>
<feature type="domain" description="Major facilitator superfamily (MFS) profile" evidence="7">
    <location>
        <begin position="209"/>
        <end position="403"/>
    </location>
</feature>
<evidence type="ECO:0000256" key="2">
    <source>
        <dbReference type="ARBA" id="ARBA00022692"/>
    </source>
</evidence>
<feature type="compositionally biased region" description="Low complexity" evidence="5">
    <location>
        <begin position="384"/>
        <end position="395"/>
    </location>
</feature>
<keyword evidence="4 6" id="KW-0472">Membrane</keyword>
<feature type="transmembrane region" description="Helical" evidence="6">
    <location>
        <begin position="331"/>
        <end position="353"/>
    </location>
</feature>
<feature type="transmembrane region" description="Helical" evidence="6">
    <location>
        <begin position="245"/>
        <end position="264"/>
    </location>
</feature>
<dbReference type="Gene3D" id="1.20.1250.20">
    <property type="entry name" value="MFS general substrate transporter like domains"/>
    <property type="match status" value="2"/>
</dbReference>
<feature type="transmembrane region" description="Helical" evidence="6">
    <location>
        <begin position="44"/>
        <end position="67"/>
    </location>
</feature>
<reference evidence="9" key="1">
    <citation type="submission" date="2017-06" db="EMBL/GenBank/DDBJ databases">
        <authorList>
            <person name="Varghese N."/>
            <person name="Submissions S."/>
        </authorList>
    </citation>
    <scope>NUCLEOTIDE SEQUENCE [LARGE SCALE GENOMIC DNA]</scope>
    <source>
        <strain evidence="9">DSM 45423</strain>
    </source>
</reference>
<dbReference type="OrthoDB" id="151222at2"/>
<evidence type="ECO:0000256" key="4">
    <source>
        <dbReference type="ARBA" id="ARBA00023136"/>
    </source>
</evidence>
<accession>A0A239F998</accession>
<evidence type="ECO:0000313" key="9">
    <source>
        <dbReference type="Proteomes" id="UP000198386"/>
    </source>
</evidence>
<dbReference type="InterPro" id="IPR020846">
    <property type="entry name" value="MFS_dom"/>
</dbReference>
<evidence type="ECO:0000313" key="8">
    <source>
        <dbReference type="EMBL" id="SNS52883.1"/>
    </source>
</evidence>
<organism evidence="8 9">
    <name type="scientific">Geodermatophilus saharensis</name>
    <dbReference type="NCBI Taxonomy" id="1137994"/>
    <lineage>
        <taxon>Bacteria</taxon>
        <taxon>Bacillati</taxon>
        <taxon>Actinomycetota</taxon>
        <taxon>Actinomycetes</taxon>
        <taxon>Geodermatophilales</taxon>
        <taxon>Geodermatophilaceae</taxon>
        <taxon>Geodermatophilus</taxon>
    </lineage>
</organism>
<feature type="transmembrane region" description="Helical" evidence="6">
    <location>
        <begin position="359"/>
        <end position="378"/>
    </location>
</feature>
<evidence type="ECO:0000256" key="5">
    <source>
        <dbReference type="SAM" id="MobiDB-lite"/>
    </source>
</evidence>
<proteinExistence type="predicted"/>
<dbReference type="PROSITE" id="PS50850">
    <property type="entry name" value="MFS"/>
    <property type="match status" value="1"/>
</dbReference>
<keyword evidence="2 6" id="KW-0812">Transmembrane</keyword>
<evidence type="ECO:0000256" key="1">
    <source>
        <dbReference type="ARBA" id="ARBA00004651"/>
    </source>
</evidence>
<protein>
    <submittedName>
        <fullName evidence="8">Fucose permease</fullName>
    </submittedName>
</protein>
<dbReference type="GO" id="GO:0005886">
    <property type="term" value="C:plasma membrane"/>
    <property type="evidence" value="ECO:0007669"/>
    <property type="project" value="UniProtKB-SubCell"/>
</dbReference>
<feature type="transmembrane region" description="Helical" evidence="6">
    <location>
        <begin position="79"/>
        <end position="97"/>
    </location>
</feature>
<dbReference type="InterPro" id="IPR051788">
    <property type="entry name" value="MFS_Transporter"/>
</dbReference>
<dbReference type="PANTHER" id="PTHR23514">
    <property type="entry name" value="BYPASS OF STOP CODON PROTEIN 6"/>
    <property type="match status" value="1"/>
</dbReference>
<dbReference type="CDD" id="cd17393">
    <property type="entry name" value="MFS_MosC_like"/>
    <property type="match status" value="1"/>
</dbReference>
<dbReference type="Pfam" id="PF07690">
    <property type="entry name" value="MFS_1"/>
    <property type="match status" value="1"/>
</dbReference>
<dbReference type="Proteomes" id="UP000198386">
    <property type="component" value="Unassembled WGS sequence"/>
</dbReference>
<dbReference type="InterPro" id="IPR011701">
    <property type="entry name" value="MFS"/>
</dbReference>
<dbReference type="PANTHER" id="PTHR23514:SF13">
    <property type="entry name" value="INNER MEMBRANE PROTEIN YBJJ"/>
    <property type="match status" value="1"/>
</dbReference>
<feature type="transmembrane region" description="Helical" evidence="6">
    <location>
        <begin position="12"/>
        <end position="32"/>
    </location>
</feature>
<dbReference type="InterPro" id="IPR036259">
    <property type="entry name" value="MFS_trans_sf"/>
</dbReference>
<feature type="transmembrane region" description="Helical" evidence="6">
    <location>
        <begin position="167"/>
        <end position="189"/>
    </location>
</feature>
<feature type="transmembrane region" description="Helical" evidence="6">
    <location>
        <begin position="103"/>
        <end position="128"/>
    </location>
</feature>